<protein>
    <recommendedName>
        <fullName evidence="1">PUB domain-containing protein</fullName>
    </recommendedName>
</protein>
<organism evidence="2 3">
    <name type="scientific">Tetrabaena socialis</name>
    <dbReference type="NCBI Taxonomy" id="47790"/>
    <lineage>
        <taxon>Eukaryota</taxon>
        <taxon>Viridiplantae</taxon>
        <taxon>Chlorophyta</taxon>
        <taxon>core chlorophytes</taxon>
        <taxon>Chlorophyceae</taxon>
        <taxon>CS clade</taxon>
        <taxon>Chlamydomonadales</taxon>
        <taxon>Tetrabaenaceae</taxon>
        <taxon>Tetrabaena</taxon>
    </lineage>
</organism>
<dbReference type="AlphaFoldDB" id="A0A2J8A5U0"/>
<dbReference type="CDD" id="cd09212">
    <property type="entry name" value="PUB"/>
    <property type="match status" value="1"/>
</dbReference>
<dbReference type="InterPro" id="IPR018997">
    <property type="entry name" value="PUB_domain"/>
</dbReference>
<dbReference type="PANTHER" id="PTHR23153:SF38">
    <property type="entry name" value="UBX DOMAIN-CONTAINING PROTEIN 6"/>
    <property type="match status" value="1"/>
</dbReference>
<dbReference type="Pfam" id="PF09409">
    <property type="entry name" value="PUB"/>
    <property type="match status" value="1"/>
</dbReference>
<dbReference type="PANTHER" id="PTHR23153">
    <property type="entry name" value="UBX-RELATED"/>
    <property type="match status" value="1"/>
</dbReference>
<name>A0A2J8A5U0_9CHLO</name>
<dbReference type="InterPro" id="IPR036339">
    <property type="entry name" value="PUB-like_dom_sf"/>
</dbReference>
<dbReference type="Proteomes" id="UP000236333">
    <property type="component" value="Unassembled WGS sequence"/>
</dbReference>
<dbReference type="SUPFAM" id="SSF143503">
    <property type="entry name" value="PUG domain-like"/>
    <property type="match status" value="1"/>
</dbReference>
<accession>A0A2J8A5U0</accession>
<dbReference type="GO" id="GO:0005737">
    <property type="term" value="C:cytoplasm"/>
    <property type="evidence" value="ECO:0007669"/>
    <property type="project" value="TreeGrafter"/>
</dbReference>
<dbReference type="OrthoDB" id="336240at2759"/>
<dbReference type="Gene3D" id="1.20.58.2190">
    <property type="match status" value="1"/>
</dbReference>
<keyword evidence="3" id="KW-1185">Reference proteome</keyword>
<dbReference type="EMBL" id="PGGS01000158">
    <property type="protein sequence ID" value="PNH07867.1"/>
    <property type="molecule type" value="Genomic_DNA"/>
</dbReference>
<reference evidence="2 3" key="1">
    <citation type="journal article" date="2017" name="Mol. Biol. Evol.">
        <title>The 4-celled Tetrabaena socialis nuclear genome reveals the essential components for genetic control of cell number at the origin of multicellularity in the volvocine lineage.</title>
        <authorList>
            <person name="Featherston J."/>
            <person name="Arakaki Y."/>
            <person name="Hanschen E.R."/>
            <person name="Ferris P.J."/>
            <person name="Michod R.E."/>
            <person name="Olson B.J.S.C."/>
            <person name="Nozaki H."/>
            <person name="Durand P.M."/>
        </authorList>
    </citation>
    <scope>NUCLEOTIDE SEQUENCE [LARGE SCALE GENOMIC DNA]</scope>
    <source>
        <strain evidence="2 3">NIES-571</strain>
    </source>
</reference>
<feature type="domain" description="PUB" evidence="1">
    <location>
        <begin position="29"/>
        <end position="96"/>
    </location>
</feature>
<evidence type="ECO:0000259" key="1">
    <source>
        <dbReference type="Pfam" id="PF09409"/>
    </source>
</evidence>
<proteinExistence type="predicted"/>
<sequence>MQVQEGRRKFYNHLENTVLDYFHNNPVSIEACLSTCIKLFGNVVSNPAEEKYRKVKAVSATLRNTVLVVKGGEDLLLHAGWLPRVVDLEKYWVFDAAADSVRFGLLKESLHLCERALQTVHEKAEPLQQRRDAAVDLAVHRVALRQLGAQPRDVLLQQPLLHVPAPARAGGHSDIAFSLSYSLALYSAASASRSATSASSRFCRSPTSACACAATAVGPEREAGPRPGPACSVPTRLRLHLQQRAAPPRRLQRQLQLPNGVMPRLIAVQALGPTRTIASSFSSSTFLWYSFFIMLRDMVIFCSNSASWRCRPPSRGAPEVDAGPAAARLAGLAARLFHCCSLR</sequence>
<evidence type="ECO:0000313" key="2">
    <source>
        <dbReference type="EMBL" id="PNH07867.1"/>
    </source>
</evidence>
<evidence type="ECO:0000313" key="3">
    <source>
        <dbReference type="Proteomes" id="UP000236333"/>
    </source>
</evidence>
<comment type="caution">
    <text evidence="2">The sequence shown here is derived from an EMBL/GenBank/DDBJ whole genome shotgun (WGS) entry which is preliminary data.</text>
</comment>
<gene>
    <name evidence="2" type="ORF">TSOC_005642</name>
</gene>